<dbReference type="STRING" id="1182544.W9VP07"/>
<evidence type="ECO:0000313" key="2">
    <source>
        <dbReference type="EMBL" id="EXJ54755.1"/>
    </source>
</evidence>
<reference evidence="2 3" key="1">
    <citation type="submission" date="2013-03" db="EMBL/GenBank/DDBJ databases">
        <title>The Genome Sequence of Cladophialophora yegresii CBS 114405.</title>
        <authorList>
            <consortium name="The Broad Institute Genomics Platform"/>
            <person name="Cuomo C."/>
            <person name="de Hoog S."/>
            <person name="Gorbushina A."/>
            <person name="Walker B."/>
            <person name="Young S.K."/>
            <person name="Zeng Q."/>
            <person name="Gargeya S."/>
            <person name="Fitzgerald M."/>
            <person name="Haas B."/>
            <person name="Abouelleil A."/>
            <person name="Allen A.W."/>
            <person name="Alvarado L."/>
            <person name="Arachchi H.M."/>
            <person name="Berlin A.M."/>
            <person name="Chapman S.B."/>
            <person name="Gainer-Dewar J."/>
            <person name="Goldberg J."/>
            <person name="Griggs A."/>
            <person name="Gujja S."/>
            <person name="Hansen M."/>
            <person name="Howarth C."/>
            <person name="Imamovic A."/>
            <person name="Ireland A."/>
            <person name="Larimer J."/>
            <person name="McCowan C."/>
            <person name="Murphy C."/>
            <person name="Pearson M."/>
            <person name="Poon T.W."/>
            <person name="Priest M."/>
            <person name="Roberts A."/>
            <person name="Saif S."/>
            <person name="Shea T."/>
            <person name="Sisk P."/>
            <person name="Sykes S."/>
            <person name="Wortman J."/>
            <person name="Nusbaum C."/>
            <person name="Birren B."/>
        </authorList>
    </citation>
    <scope>NUCLEOTIDE SEQUENCE [LARGE SCALE GENOMIC DNA]</scope>
    <source>
        <strain evidence="2 3">CBS 114405</strain>
    </source>
</reference>
<feature type="non-terminal residue" evidence="2">
    <location>
        <position position="1"/>
    </location>
</feature>
<dbReference type="EMBL" id="AMGW01000007">
    <property type="protein sequence ID" value="EXJ54755.1"/>
    <property type="molecule type" value="Genomic_DNA"/>
</dbReference>
<dbReference type="InterPro" id="IPR002889">
    <property type="entry name" value="WSC_carb-bd"/>
</dbReference>
<dbReference type="SMART" id="SM00321">
    <property type="entry name" value="WSC"/>
    <property type="match status" value="1"/>
</dbReference>
<keyword evidence="3" id="KW-1185">Reference proteome</keyword>
<comment type="caution">
    <text evidence="2">The sequence shown here is derived from an EMBL/GenBank/DDBJ whole genome shotgun (WGS) entry which is preliminary data.</text>
</comment>
<dbReference type="PANTHER" id="PTHR43662:SF11">
    <property type="entry name" value="WSC DOMAIN-CONTAINING PROTEIN"/>
    <property type="match status" value="1"/>
</dbReference>
<dbReference type="eggNOG" id="KOG4157">
    <property type="taxonomic scope" value="Eukaryota"/>
</dbReference>
<gene>
    <name evidence="2" type="ORF">A1O7_10096</name>
</gene>
<dbReference type="PROSITE" id="PS51212">
    <property type="entry name" value="WSC"/>
    <property type="match status" value="1"/>
</dbReference>
<dbReference type="Pfam" id="PF01822">
    <property type="entry name" value="WSC"/>
    <property type="match status" value="1"/>
</dbReference>
<dbReference type="HOGENOM" id="CLU_154000_0_0_1"/>
<feature type="domain" description="WSC" evidence="1">
    <location>
        <begin position="5"/>
        <end position="97"/>
    </location>
</feature>
<evidence type="ECO:0000259" key="1">
    <source>
        <dbReference type="PROSITE" id="PS51212"/>
    </source>
</evidence>
<dbReference type="AlphaFoldDB" id="W9VP07"/>
<dbReference type="RefSeq" id="XP_007762270.1">
    <property type="nucleotide sequence ID" value="XM_007764080.1"/>
</dbReference>
<feature type="non-terminal residue" evidence="2">
    <location>
        <position position="112"/>
    </location>
</feature>
<dbReference type="PANTHER" id="PTHR43662">
    <property type="match status" value="1"/>
</dbReference>
<sequence>TSNPSWSYAGCFTDTVSPRTLPKWSTFNGRDVTNDACIAFCDSKGYPLAGTEYAGQCFCGTEITSSQLGEDRCNMACTGNAGQMCGGPGTLTVWTKSGESKKTKRHLHGMAR</sequence>
<dbReference type="Proteomes" id="UP000019473">
    <property type="component" value="Unassembled WGS sequence"/>
</dbReference>
<proteinExistence type="predicted"/>
<accession>W9VP07</accession>
<evidence type="ECO:0000313" key="3">
    <source>
        <dbReference type="Proteomes" id="UP000019473"/>
    </source>
</evidence>
<dbReference type="OrthoDB" id="5985073at2759"/>
<organism evidence="2 3">
    <name type="scientific">Cladophialophora yegresii CBS 114405</name>
    <dbReference type="NCBI Taxonomy" id="1182544"/>
    <lineage>
        <taxon>Eukaryota</taxon>
        <taxon>Fungi</taxon>
        <taxon>Dikarya</taxon>
        <taxon>Ascomycota</taxon>
        <taxon>Pezizomycotina</taxon>
        <taxon>Eurotiomycetes</taxon>
        <taxon>Chaetothyriomycetidae</taxon>
        <taxon>Chaetothyriales</taxon>
        <taxon>Herpotrichiellaceae</taxon>
        <taxon>Cladophialophora</taxon>
    </lineage>
</organism>
<dbReference type="VEuPathDB" id="FungiDB:A1O7_10096"/>
<protein>
    <recommendedName>
        <fullName evidence="1">WSC domain-containing protein</fullName>
    </recommendedName>
</protein>
<name>W9VP07_9EURO</name>
<dbReference type="GeneID" id="19184655"/>